<dbReference type="STRING" id="1229727.Ga0080559_TMP2546"/>
<organism evidence="2 3">
    <name type="scientific">Salipiger profundus</name>
    <dbReference type="NCBI Taxonomy" id="1229727"/>
    <lineage>
        <taxon>Bacteria</taxon>
        <taxon>Pseudomonadati</taxon>
        <taxon>Pseudomonadota</taxon>
        <taxon>Alphaproteobacteria</taxon>
        <taxon>Rhodobacterales</taxon>
        <taxon>Roseobacteraceae</taxon>
        <taxon>Salipiger</taxon>
    </lineage>
</organism>
<dbReference type="InterPro" id="IPR001466">
    <property type="entry name" value="Beta-lactam-related"/>
</dbReference>
<dbReference type="KEGG" id="tpro:Ga0080559_TMP2546"/>
<keyword evidence="3" id="KW-1185">Reference proteome</keyword>
<dbReference type="AlphaFoldDB" id="A0A1U7D5F2"/>
<sequence>MSDTGHIHSCLIRSDGRAETLGDPALLFPYWSFTKTVIAVCALRLEEQGRLSLDDTVADRSITLGQCLTHTAGLPDYGALPAYHRAVAGGEAPWPRDRLLSEALAQGALFSPGQGWRYSNIGYLFAREHLEAVSGCGLDTLVRQEITAPLGLHSVVLATTPESFAAVCWPEAAGYHPGWVYHGCLVGTAGDAARLLHALFAGALVQRKTLARMMTPHPVGGVLPGRPWTTCGYGIGLMAGEAGASGRVIGHSGAGPFSVNAVYHFPDVVEPVTVACFTDGRDEGVAEFEAVRLAGGCA</sequence>
<name>A0A1U7D5F2_9RHOB</name>
<dbReference type="Gene3D" id="3.40.710.10">
    <property type="entry name" value="DD-peptidase/beta-lactamase superfamily"/>
    <property type="match status" value="1"/>
</dbReference>
<accession>A0A1U7D5F2</accession>
<proteinExistence type="predicted"/>
<dbReference type="InterPro" id="IPR012338">
    <property type="entry name" value="Beta-lactam/transpept-like"/>
</dbReference>
<dbReference type="PANTHER" id="PTHR43283">
    <property type="entry name" value="BETA-LACTAMASE-RELATED"/>
    <property type="match status" value="1"/>
</dbReference>
<dbReference type="InterPro" id="IPR050789">
    <property type="entry name" value="Diverse_Enzym_Activities"/>
</dbReference>
<dbReference type="Pfam" id="PF00144">
    <property type="entry name" value="Beta-lactamase"/>
    <property type="match status" value="1"/>
</dbReference>
<gene>
    <name evidence="2" type="ORF">Ga0080559_TMP2546</name>
</gene>
<protein>
    <submittedName>
        <fullName evidence="2">Penicillin-binding protein, beta-lactamase class C</fullName>
    </submittedName>
</protein>
<dbReference type="RefSeq" id="WP_076623423.1">
    <property type="nucleotide sequence ID" value="NZ_BMEW01000013.1"/>
</dbReference>
<evidence type="ECO:0000259" key="1">
    <source>
        <dbReference type="Pfam" id="PF00144"/>
    </source>
</evidence>
<dbReference type="Proteomes" id="UP000186559">
    <property type="component" value="Chromosome"/>
</dbReference>
<evidence type="ECO:0000313" key="2">
    <source>
        <dbReference type="EMBL" id="APX23342.1"/>
    </source>
</evidence>
<dbReference type="EMBL" id="CP014796">
    <property type="protein sequence ID" value="APX23342.1"/>
    <property type="molecule type" value="Genomic_DNA"/>
</dbReference>
<reference evidence="2 3" key="1">
    <citation type="submission" date="2016-03" db="EMBL/GenBank/DDBJ databases">
        <title>Deep-sea bacteria in the southern Pacific.</title>
        <authorList>
            <person name="Tang K."/>
        </authorList>
    </citation>
    <scope>NUCLEOTIDE SEQUENCE [LARGE SCALE GENOMIC DNA]</scope>
    <source>
        <strain evidence="2 3">JLT2016</strain>
    </source>
</reference>
<evidence type="ECO:0000313" key="3">
    <source>
        <dbReference type="Proteomes" id="UP000186559"/>
    </source>
</evidence>
<feature type="domain" description="Beta-lactamase-related" evidence="1">
    <location>
        <begin position="24"/>
        <end position="283"/>
    </location>
</feature>
<dbReference type="SUPFAM" id="SSF56601">
    <property type="entry name" value="beta-lactamase/transpeptidase-like"/>
    <property type="match status" value="1"/>
</dbReference>